<reference evidence="2" key="1">
    <citation type="journal article" date="2022" name="bioRxiv">
        <title>Sequencing and chromosome-scale assembly of the giantPleurodeles waltlgenome.</title>
        <authorList>
            <person name="Brown T."/>
            <person name="Elewa A."/>
            <person name="Iarovenko S."/>
            <person name="Subramanian E."/>
            <person name="Araus A.J."/>
            <person name="Petzold A."/>
            <person name="Susuki M."/>
            <person name="Suzuki K.-i.T."/>
            <person name="Hayashi T."/>
            <person name="Toyoda A."/>
            <person name="Oliveira C."/>
            <person name="Osipova E."/>
            <person name="Leigh N.D."/>
            <person name="Simon A."/>
            <person name="Yun M.H."/>
        </authorList>
    </citation>
    <scope>NUCLEOTIDE SEQUENCE</scope>
    <source>
        <strain evidence="2">20211129_DDA</strain>
        <tissue evidence="2">Liver</tissue>
    </source>
</reference>
<evidence type="ECO:0000256" key="1">
    <source>
        <dbReference type="SAM" id="MobiDB-lite"/>
    </source>
</evidence>
<dbReference type="EMBL" id="JANPWB010000014">
    <property type="protein sequence ID" value="KAJ1099202.1"/>
    <property type="molecule type" value="Genomic_DNA"/>
</dbReference>
<accession>A0AAV7M6S6</accession>
<name>A0AAV7M6S6_PLEWA</name>
<keyword evidence="3" id="KW-1185">Reference proteome</keyword>
<evidence type="ECO:0000313" key="3">
    <source>
        <dbReference type="Proteomes" id="UP001066276"/>
    </source>
</evidence>
<gene>
    <name evidence="2" type="ORF">NDU88_004306</name>
</gene>
<evidence type="ECO:0000313" key="2">
    <source>
        <dbReference type="EMBL" id="KAJ1099202.1"/>
    </source>
</evidence>
<feature type="region of interest" description="Disordered" evidence="1">
    <location>
        <begin position="1"/>
        <end position="27"/>
    </location>
</feature>
<sequence>MPNHGGQAHEGQILVGNADKDEAHSPIVEDQECPVTHTFLEALNFVLCEDLQAVKKDLFSDLQEMGKDLDEVEERVALLKC</sequence>
<protein>
    <submittedName>
        <fullName evidence="2">Uncharacterized protein</fullName>
    </submittedName>
</protein>
<comment type="caution">
    <text evidence="2">The sequence shown here is derived from an EMBL/GenBank/DDBJ whole genome shotgun (WGS) entry which is preliminary data.</text>
</comment>
<dbReference type="AlphaFoldDB" id="A0AAV7M6S6"/>
<dbReference type="Proteomes" id="UP001066276">
    <property type="component" value="Chromosome 10"/>
</dbReference>
<organism evidence="2 3">
    <name type="scientific">Pleurodeles waltl</name>
    <name type="common">Iberian ribbed newt</name>
    <dbReference type="NCBI Taxonomy" id="8319"/>
    <lineage>
        <taxon>Eukaryota</taxon>
        <taxon>Metazoa</taxon>
        <taxon>Chordata</taxon>
        <taxon>Craniata</taxon>
        <taxon>Vertebrata</taxon>
        <taxon>Euteleostomi</taxon>
        <taxon>Amphibia</taxon>
        <taxon>Batrachia</taxon>
        <taxon>Caudata</taxon>
        <taxon>Salamandroidea</taxon>
        <taxon>Salamandridae</taxon>
        <taxon>Pleurodelinae</taxon>
        <taxon>Pleurodeles</taxon>
    </lineage>
</organism>
<proteinExistence type="predicted"/>